<protein>
    <submittedName>
        <fullName evidence="1">Uncharacterized protein</fullName>
    </submittedName>
</protein>
<evidence type="ECO:0000313" key="1">
    <source>
        <dbReference type="EMBL" id="CAB4146920.1"/>
    </source>
</evidence>
<organism evidence="1">
    <name type="scientific">uncultured Caudovirales phage</name>
    <dbReference type="NCBI Taxonomy" id="2100421"/>
    <lineage>
        <taxon>Viruses</taxon>
        <taxon>Duplodnaviria</taxon>
        <taxon>Heunggongvirae</taxon>
        <taxon>Uroviricota</taxon>
        <taxon>Caudoviricetes</taxon>
        <taxon>Peduoviridae</taxon>
        <taxon>Maltschvirus</taxon>
        <taxon>Maltschvirus maltsch</taxon>
    </lineage>
</organism>
<reference evidence="1" key="1">
    <citation type="submission" date="2020-04" db="EMBL/GenBank/DDBJ databases">
        <authorList>
            <person name="Chiriac C."/>
            <person name="Salcher M."/>
            <person name="Ghai R."/>
            <person name="Kavagutti S V."/>
        </authorList>
    </citation>
    <scope>NUCLEOTIDE SEQUENCE</scope>
</reference>
<proteinExistence type="predicted"/>
<gene>
    <name evidence="1" type="ORF">UFOVP518_4</name>
</gene>
<sequence>MKRISDCCGSGMYENQDVCISCKEHCTEQEMIVMGMTASEMADDLVVDFIPIMNTGTGLITYKQKELHGIDGALKCVGIVIKQTENCNDQDVNDYWNDVKNYLEILKSEKTK</sequence>
<dbReference type="EMBL" id="LR796478">
    <property type="protein sequence ID" value="CAB4146920.1"/>
    <property type="molecule type" value="Genomic_DNA"/>
</dbReference>
<accession>A0A6J5MPD0</accession>
<name>A0A6J5MPD0_9CAUD</name>